<accession>A0A6L2JYA3</accession>
<evidence type="ECO:0000256" key="1">
    <source>
        <dbReference type="SAM" id="Coils"/>
    </source>
</evidence>
<keyword evidence="1" id="KW-0175">Coiled coil</keyword>
<feature type="compositionally biased region" description="Polar residues" evidence="2">
    <location>
        <begin position="8"/>
        <end position="21"/>
    </location>
</feature>
<feature type="compositionally biased region" description="Polar residues" evidence="2">
    <location>
        <begin position="78"/>
        <end position="88"/>
    </location>
</feature>
<feature type="compositionally biased region" description="Pro residues" evidence="2">
    <location>
        <begin position="63"/>
        <end position="75"/>
    </location>
</feature>
<organism evidence="3">
    <name type="scientific">Tanacetum cinerariifolium</name>
    <name type="common">Dalmatian daisy</name>
    <name type="synonym">Chrysanthemum cinerariifolium</name>
    <dbReference type="NCBI Taxonomy" id="118510"/>
    <lineage>
        <taxon>Eukaryota</taxon>
        <taxon>Viridiplantae</taxon>
        <taxon>Streptophyta</taxon>
        <taxon>Embryophyta</taxon>
        <taxon>Tracheophyta</taxon>
        <taxon>Spermatophyta</taxon>
        <taxon>Magnoliopsida</taxon>
        <taxon>eudicotyledons</taxon>
        <taxon>Gunneridae</taxon>
        <taxon>Pentapetalae</taxon>
        <taxon>asterids</taxon>
        <taxon>campanulids</taxon>
        <taxon>Asterales</taxon>
        <taxon>Asteraceae</taxon>
        <taxon>Asteroideae</taxon>
        <taxon>Anthemideae</taxon>
        <taxon>Anthemidinae</taxon>
        <taxon>Tanacetum</taxon>
    </lineage>
</organism>
<feature type="coiled-coil region" evidence="1">
    <location>
        <begin position="117"/>
        <end position="165"/>
    </location>
</feature>
<feature type="region of interest" description="Disordered" evidence="2">
    <location>
        <begin position="1"/>
        <end position="109"/>
    </location>
</feature>
<dbReference type="EMBL" id="BKCJ010001514">
    <property type="protein sequence ID" value="GEU42023.1"/>
    <property type="molecule type" value="Genomic_DNA"/>
</dbReference>
<gene>
    <name evidence="3" type="ORF">Tci_014001</name>
</gene>
<protein>
    <submittedName>
        <fullName evidence="3">Putative ribonuclease H-like domain-containing protein</fullName>
    </submittedName>
</protein>
<feature type="compositionally biased region" description="Low complexity" evidence="2">
    <location>
        <begin position="93"/>
        <end position="106"/>
    </location>
</feature>
<evidence type="ECO:0000313" key="3">
    <source>
        <dbReference type="EMBL" id="GEU42023.1"/>
    </source>
</evidence>
<sequence length="558" mass="62950">MIRKQVGDLSSHTTKYSSPALTQKVGEGVPEVHVEDVTAGVTAEGDVSAADDVVPTAVEEPSIPSPTPHTSPPQPSQDIPSTSQVQLTPPQSPQAQPQSPQHQPQPLHDAGISMDLLQNLLDTCTTLTRRVEHLEQDKVAQALKITKLKQRVKKLERRNKASKLKRLKKAGSSQRIETFDDIVMDDVVVVEKSADVDESTDVQGMQAESQAQIYQIDLEDANKVLSMQDDEGEPAELQEVVEVVTTAKLITEVVTAASVIITAGAPQLTTTAAPTLTTASSATRRRKEVVIRDPQETATPSTIIHSEAKSKDKGKGILRKQKEDNAVKRYQALKRKPQTEAQARKNMMIYLRNVVGFRMDYFKGMTFDDIRLIFEKHFDSNVAFLQKTKEQMDEEDSKGLKRLSESQKDKAATKQKLDEEVPVVDYEIYNEHNKPYFKIKRADGSHQLYLSFLSMLRNIYREDLEALLMLVKERFAITKPKNFSDDFLLITLGDMFEKPDIHAQIWKNQRSVHGQRRSRVGSFRVLWCADYHIHYNIVDFAGREEISTYKFHSRSDAQ</sequence>
<proteinExistence type="predicted"/>
<feature type="region of interest" description="Disordered" evidence="2">
    <location>
        <begin position="395"/>
        <end position="414"/>
    </location>
</feature>
<comment type="caution">
    <text evidence="3">The sequence shown here is derived from an EMBL/GenBank/DDBJ whole genome shotgun (WGS) entry which is preliminary data.</text>
</comment>
<reference evidence="3" key="1">
    <citation type="journal article" date="2019" name="Sci. Rep.">
        <title>Draft genome of Tanacetum cinerariifolium, the natural source of mosquito coil.</title>
        <authorList>
            <person name="Yamashiro T."/>
            <person name="Shiraishi A."/>
            <person name="Satake H."/>
            <person name="Nakayama K."/>
        </authorList>
    </citation>
    <scope>NUCLEOTIDE SEQUENCE</scope>
</reference>
<dbReference type="AlphaFoldDB" id="A0A6L2JYA3"/>
<evidence type="ECO:0000256" key="2">
    <source>
        <dbReference type="SAM" id="MobiDB-lite"/>
    </source>
</evidence>
<name>A0A6L2JYA3_TANCI</name>